<dbReference type="Proteomes" id="UP001596074">
    <property type="component" value="Unassembled WGS sequence"/>
</dbReference>
<gene>
    <name evidence="4" type="ORF">ACFPZN_40115</name>
</gene>
<keyword evidence="1 2" id="KW-0238">DNA-binding</keyword>
<proteinExistence type="predicted"/>
<reference evidence="5" key="1">
    <citation type="journal article" date="2019" name="Int. J. Syst. Evol. Microbiol.">
        <title>The Global Catalogue of Microorganisms (GCM) 10K type strain sequencing project: providing services to taxonomists for standard genome sequencing and annotation.</title>
        <authorList>
            <consortium name="The Broad Institute Genomics Platform"/>
            <consortium name="The Broad Institute Genome Sequencing Center for Infectious Disease"/>
            <person name="Wu L."/>
            <person name="Ma J."/>
        </authorList>
    </citation>
    <scope>NUCLEOTIDE SEQUENCE [LARGE SCALE GENOMIC DNA]</scope>
    <source>
        <strain evidence="5">KCTC 42087</strain>
    </source>
</reference>
<dbReference type="PROSITE" id="PS50977">
    <property type="entry name" value="HTH_TETR_2"/>
    <property type="match status" value="1"/>
</dbReference>
<dbReference type="SUPFAM" id="SSF46689">
    <property type="entry name" value="Homeodomain-like"/>
    <property type="match status" value="1"/>
</dbReference>
<evidence type="ECO:0000313" key="4">
    <source>
        <dbReference type="EMBL" id="MFC5751851.1"/>
    </source>
</evidence>
<feature type="domain" description="HTH tetR-type" evidence="3">
    <location>
        <begin position="8"/>
        <end position="68"/>
    </location>
</feature>
<evidence type="ECO:0000256" key="2">
    <source>
        <dbReference type="PROSITE-ProRule" id="PRU00335"/>
    </source>
</evidence>
<dbReference type="InterPro" id="IPR036271">
    <property type="entry name" value="Tet_transcr_reg_TetR-rel_C_sf"/>
</dbReference>
<name>A0ABW1AB29_9ACTN</name>
<dbReference type="Gene3D" id="1.10.357.10">
    <property type="entry name" value="Tetracycline Repressor, domain 2"/>
    <property type="match status" value="1"/>
</dbReference>
<protein>
    <submittedName>
        <fullName evidence="4">TetR/AcrR family transcriptional regulator</fullName>
    </submittedName>
</protein>
<accession>A0ABW1AB29</accession>
<dbReference type="PRINTS" id="PR00455">
    <property type="entry name" value="HTHTETR"/>
</dbReference>
<comment type="caution">
    <text evidence="4">The sequence shown here is derived from an EMBL/GenBank/DDBJ whole genome shotgun (WGS) entry which is preliminary data.</text>
</comment>
<dbReference type="Pfam" id="PF17940">
    <property type="entry name" value="TetR_C_31"/>
    <property type="match status" value="1"/>
</dbReference>
<organism evidence="4 5">
    <name type="scientific">Actinomadura rugatobispora</name>
    <dbReference type="NCBI Taxonomy" id="1994"/>
    <lineage>
        <taxon>Bacteria</taxon>
        <taxon>Bacillati</taxon>
        <taxon>Actinomycetota</taxon>
        <taxon>Actinomycetes</taxon>
        <taxon>Streptosporangiales</taxon>
        <taxon>Thermomonosporaceae</taxon>
        <taxon>Actinomadura</taxon>
    </lineage>
</organism>
<evidence type="ECO:0000313" key="5">
    <source>
        <dbReference type="Proteomes" id="UP001596074"/>
    </source>
</evidence>
<dbReference type="InterPro" id="IPR041583">
    <property type="entry name" value="TetR_C_31"/>
</dbReference>
<dbReference type="InterPro" id="IPR001647">
    <property type="entry name" value="HTH_TetR"/>
</dbReference>
<dbReference type="InterPro" id="IPR050109">
    <property type="entry name" value="HTH-type_TetR-like_transc_reg"/>
</dbReference>
<dbReference type="Pfam" id="PF00440">
    <property type="entry name" value="TetR_N"/>
    <property type="match status" value="1"/>
</dbReference>
<sequence>MGASRDPEGRRRAIIEAAGQLLAEVGAGRLTHRLVAERAGVPLGATTYYFSSLEDLVAQTVEYVGERAAQDLRMLGERLAHGGDVAATLAEVFAEYSRETRQAVLVAEMYLAAAYRPELRPVARRWFDEMAGLLAGYVPRPVAVAVTTYLDGMWIRVMLHEEPPDRDALAASLRALLALEA</sequence>
<dbReference type="RefSeq" id="WP_378287812.1">
    <property type="nucleotide sequence ID" value="NZ_JBHSON010000076.1"/>
</dbReference>
<dbReference type="InterPro" id="IPR009057">
    <property type="entry name" value="Homeodomain-like_sf"/>
</dbReference>
<evidence type="ECO:0000256" key="1">
    <source>
        <dbReference type="ARBA" id="ARBA00023125"/>
    </source>
</evidence>
<dbReference type="SUPFAM" id="SSF48498">
    <property type="entry name" value="Tetracyclin repressor-like, C-terminal domain"/>
    <property type="match status" value="1"/>
</dbReference>
<dbReference type="PANTHER" id="PTHR30055">
    <property type="entry name" value="HTH-TYPE TRANSCRIPTIONAL REGULATOR RUTR"/>
    <property type="match status" value="1"/>
</dbReference>
<keyword evidence="5" id="KW-1185">Reference proteome</keyword>
<dbReference type="PANTHER" id="PTHR30055:SF231">
    <property type="entry name" value="TRANSCRIPTIONAL REGULATORY PROTEIN (PROBABLY DEOR-FAMILY)-RELATED"/>
    <property type="match status" value="1"/>
</dbReference>
<dbReference type="EMBL" id="JBHSON010000076">
    <property type="protein sequence ID" value="MFC5751851.1"/>
    <property type="molecule type" value="Genomic_DNA"/>
</dbReference>
<feature type="DNA-binding region" description="H-T-H motif" evidence="2">
    <location>
        <begin position="31"/>
        <end position="50"/>
    </location>
</feature>
<evidence type="ECO:0000259" key="3">
    <source>
        <dbReference type="PROSITE" id="PS50977"/>
    </source>
</evidence>